<reference evidence="1" key="1">
    <citation type="submission" date="2019-08" db="EMBL/GenBank/DDBJ databases">
        <authorList>
            <person name="Kucharzyk K."/>
            <person name="Murdoch R.W."/>
            <person name="Higgins S."/>
            <person name="Loffler F."/>
        </authorList>
    </citation>
    <scope>NUCLEOTIDE SEQUENCE</scope>
</reference>
<dbReference type="EC" id="2.8.3.8" evidence="1"/>
<dbReference type="InterPro" id="IPR037171">
    <property type="entry name" value="NagB/RpiA_transferase-like"/>
</dbReference>
<sequence>MEVSQHGDVNVSLMRSTTHVTAGVGGFADITAHAKRLVFSGQFTAGRKDVRLGDGRLEIISDGKIAKFLPEVAQITWSGAVGASRGQQVTYVTERAVLELRDGVITVVEIAPGVDLERDVLARAGIPLAVADDLKLMDARIFTDAPMGLELGAPRRPLPVPGEIR</sequence>
<proteinExistence type="predicted"/>
<dbReference type="AlphaFoldDB" id="A0A645E1S2"/>
<name>A0A645E1S2_9ZZZZ</name>
<dbReference type="Gene3D" id="3.40.1080.10">
    <property type="entry name" value="Glutaconate Coenzyme A-transferase"/>
    <property type="match status" value="1"/>
</dbReference>
<comment type="caution">
    <text evidence="1">The sequence shown here is derived from an EMBL/GenBank/DDBJ whole genome shotgun (WGS) entry which is preliminary data.</text>
</comment>
<keyword evidence="1" id="KW-0808">Transferase</keyword>
<organism evidence="1">
    <name type="scientific">bioreactor metagenome</name>
    <dbReference type="NCBI Taxonomy" id="1076179"/>
    <lineage>
        <taxon>unclassified sequences</taxon>
        <taxon>metagenomes</taxon>
        <taxon>ecological metagenomes</taxon>
    </lineage>
</organism>
<dbReference type="EMBL" id="VSSQ01041991">
    <property type="protein sequence ID" value="MPM95511.1"/>
    <property type="molecule type" value="Genomic_DNA"/>
</dbReference>
<gene>
    <name evidence="1" type="primary">ydiF_6</name>
    <name evidence="1" type="ORF">SDC9_142665</name>
</gene>
<evidence type="ECO:0000313" key="1">
    <source>
        <dbReference type="EMBL" id="MPM95511.1"/>
    </source>
</evidence>
<dbReference type="PANTHER" id="PTHR43293">
    <property type="entry name" value="ACETATE COA-TRANSFERASE YDIF"/>
    <property type="match status" value="1"/>
</dbReference>
<accession>A0A645E1S2</accession>
<dbReference type="PANTHER" id="PTHR43293:SF1">
    <property type="entry name" value="ACETATE COA-TRANSFERASE YDIF"/>
    <property type="match status" value="1"/>
</dbReference>
<protein>
    <submittedName>
        <fullName evidence="1">Acetate CoA-transferase YdiF</fullName>
        <ecNumber evidence="1">2.8.3.8</ecNumber>
    </submittedName>
</protein>
<dbReference type="SUPFAM" id="SSF100950">
    <property type="entry name" value="NagB/RpiA/CoA transferase-like"/>
    <property type="match status" value="1"/>
</dbReference>
<dbReference type="GO" id="GO:0008775">
    <property type="term" value="F:acetate CoA-transferase activity"/>
    <property type="evidence" value="ECO:0007669"/>
    <property type="project" value="UniProtKB-EC"/>
</dbReference>